<keyword evidence="1" id="KW-0732">Signal</keyword>
<dbReference type="RefSeq" id="WP_210802906.1">
    <property type="nucleotide sequence ID" value="NZ_JAGQDE010000013.1"/>
</dbReference>
<organism evidence="2 3">
    <name type="scientific">Ideonella aquatica</name>
    <dbReference type="NCBI Taxonomy" id="2824119"/>
    <lineage>
        <taxon>Bacteria</taxon>
        <taxon>Pseudomonadati</taxon>
        <taxon>Pseudomonadota</taxon>
        <taxon>Betaproteobacteria</taxon>
        <taxon>Burkholderiales</taxon>
        <taxon>Sphaerotilaceae</taxon>
        <taxon>Ideonella</taxon>
    </lineage>
</organism>
<dbReference type="Proteomes" id="UP000678374">
    <property type="component" value="Unassembled WGS sequence"/>
</dbReference>
<feature type="chain" id="PRO_5037161165" evidence="1">
    <location>
        <begin position="23"/>
        <end position="337"/>
    </location>
</feature>
<dbReference type="EMBL" id="JAGQDE010000013">
    <property type="protein sequence ID" value="MBQ0960227.1"/>
    <property type="molecule type" value="Genomic_DNA"/>
</dbReference>
<gene>
    <name evidence="2" type="ORF">KAK06_14830</name>
</gene>
<feature type="signal peptide" evidence="1">
    <location>
        <begin position="1"/>
        <end position="22"/>
    </location>
</feature>
<keyword evidence="3" id="KW-1185">Reference proteome</keyword>
<name>A0A940YKA3_9BURK</name>
<protein>
    <submittedName>
        <fullName evidence="2">Uncharacterized protein</fullName>
    </submittedName>
</protein>
<evidence type="ECO:0000313" key="2">
    <source>
        <dbReference type="EMBL" id="MBQ0960227.1"/>
    </source>
</evidence>
<accession>A0A940YKA3</accession>
<proteinExistence type="predicted"/>
<evidence type="ECO:0000313" key="3">
    <source>
        <dbReference type="Proteomes" id="UP000678374"/>
    </source>
</evidence>
<comment type="caution">
    <text evidence="2">The sequence shown here is derived from an EMBL/GenBank/DDBJ whole genome shotgun (WGS) entry which is preliminary data.</text>
</comment>
<dbReference type="AlphaFoldDB" id="A0A940YKA3"/>
<evidence type="ECO:0000256" key="1">
    <source>
        <dbReference type="SAM" id="SignalP"/>
    </source>
</evidence>
<reference evidence="2" key="1">
    <citation type="submission" date="2021-04" db="EMBL/GenBank/DDBJ databases">
        <title>The genome sequence of Ideonella sp. 4Y11.</title>
        <authorList>
            <person name="Liu Y."/>
        </authorList>
    </citation>
    <scope>NUCLEOTIDE SEQUENCE</scope>
    <source>
        <strain evidence="2">4Y11</strain>
    </source>
</reference>
<sequence>MRPTLRLLAACGALLLAGLAQATSYRISLPGPHNPHGGSIGRALNERGDVAALWLARGDEWRAVLYKAGRRIDLARHAGLADEFSEARGLNDHGVVVGQIRLDGRDLPFVDQHGAMQLLPVPEGLGGAAQAINSHGDVLAVWIDPAFDSSTAVLYHQGVAQVLPHLRQAVSSYPRALNQRGVAVGLSRLASDAVLPVMWHHGRVHRLGRGLFGQAEDLNDAGDVVGGAGPRQALQHAMLWRNGQSIDLDPSPSGSSGAHGINNRGQIVGQRGLNGRYGPFLWENGQMRWLDDLIVPEQQGLWQLYDAYDINDAGQILAWGYRPEEGIQALLLEPVEP</sequence>